<feature type="compositionally biased region" description="Acidic residues" evidence="1">
    <location>
        <begin position="259"/>
        <end position="274"/>
    </location>
</feature>
<dbReference type="EMBL" id="JANJYI010000003">
    <property type="protein sequence ID" value="KAK2656844.1"/>
    <property type="molecule type" value="Genomic_DNA"/>
</dbReference>
<proteinExistence type="predicted"/>
<keyword evidence="3" id="KW-1185">Reference proteome</keyword>
<feature type="compositionally biased region" description="Low complexity" evidence="1">
    <location>
        <begin position="31"/>
        <end position="45"/>
    </location>
</feature>
<comment type="caution">
    <text evidence="2">The sequence shown here is derived from an EMBL/GenBank/DDBJ whole genome shotgun (WGS) entry which is preliminary data.</text>
</comment>
<dbReference type="Proteomes" id="UP001280121">
    <property type="component" value="Unassembled WGS sequence"/>
</dbReference>
<accession>A0AAE0CMT6</accession>
<protein>
    <submittedName>
        <fullName evidence="2">Uncharacterized protein</fullName>
    </submittedName>
</protein>
<feature type="region of interest" description="Disordered" evidence="1">
    <location>
        <begin position="255"/>
        <end position="274"/>
    </location>
</feature>
<evidence type="ECO:0000313" key="3">
    <source>
        <dbReference type="Proteomes" id="UP001280121"/>
    </source>
</evidence>
<evidence type="ECO:0000256" key="1">
    <source>
        <dbReference type="SAM" id="MobiDB-lite"/>
    </source>
</evidence>
<feature type="compositionally biased region" description="Low complexity" evidence="1">
    <location>
        <begin position="80"/>
        <end position="89"/>
    </location>
</feature>
<evidence type="ECO:0000313" key="2">
    <source>
        <dbReference type="EMBL" id="KAK2656844.1"/>
    </source>
</evidence>
<dbReference type="AlphaFoldDB" id="A0AAE0CMT6"/>
<gene>
    <name evidence="2" type="ORF">Ddye_009896</name>
</gene>
<sequence length="274" mass="30182">MGNPNDINKLKEGAQKEQFQNVSSEKEENMTITTSHVSSTTSAPSIRSCQEDAPMADNQCGAVKKPKPKKLKKRLVAEGTSSSSTTMQIKKSKKKKGHILTIQLCKEDAHPNMVDQSGSAGEETSLNNSALLKKPKKKGHLLEVHSDPPRCNLCKNKMFKTWQGVAIQMKKHKLLEARKLCGASPLPVFMPPGEASPKRGIPIKEELASVLLNIAQQVLLGSTRPDGLFIDLNQLPGPSSLNQEEPTRLFDLNDLLSPVEEEEDEDEDKDHDDD</sequence>
<feature type="region of interest" description="Disordered" evidence="1">
    <location>
        <begin position="1"/>
        <end position="93"/>
    </location>
</feature>
<reference evidence="2" key="1">
    <citation type="journal article" date="2023" name="Plant J.">
        <title>Genome sequences and population genomics provide insights into the demographic history, inbreeding, and mutation load of two 'living fossil' tree species of Dipteronia.</title>
        <authorList>
            <person name="Feng Y."/>
            <person name="Comes H.P."/>
            <person name="Chen J."/>
            <person name="Zhu S."/>
            <person name="Lu R."/>
            <person name="Zhang X."/>
            <person name="Li P."/>
            <person name="Qiu J."/>
            <person name="Olsen K.M."/>
            <person name="Qiu Y."/>
        </authorList>
    </citation>
    <scope>NUCLEOTIDE SEQUENCE</scope>
    <source>
        <strain evidence="2">KIB01</strain>
    </source>
</reference>
<organism evidence="2 3">
    <name type="scientific">Dipteronia dyeriana</name>
    <dbReference type="NCBI Taxonomy" id="168575"/>
    <lineage>
        <taxon>Eukaryota</taxon>
        <taxon>Viridiplantae</taxon>
        <taxon>Streptophyta</taxon>
        <taxon>Embryophyta</taxon>
        <taxon>Tracheophyta</taxon>
        <taxon>Spermatophyta</taxon>
        <taxon>Magnoliopsida</taxon>
        <taxon>eudicotyledons</taxon>
        <taxon>Gunneridae</taxon>
        <taxon>Pentapetalae</taxon>
        <taxon>rosids</taxon>
        <taxon>malvids</taxon>
        <taxon>Sapindales</taxon>
        <taxon>Sapindaceae</taxon>
        <taxon>Hippocastanoideae</taxon>
        <taxon>Acereae</taxon>
        <taxon>Dipteronia</taxon>
    </lineage>
</organism>
<name>A0AAE0CMT6_9ROSI</name>
<feature type="compositionally biased region" description="Basic residues" evidence="1">
    <location>
        <begin position="64"/>
        <end position="74"/>
    </location>
</feature>